<feature type="compositionally biased region" description="Basic and acidic residues" evidence="1">
    <location>
        <begin position="56"/>
        <end position="66"/>
    </location>
</feature>
<organism evidence="2 3">
    <name type="scientific">Tachysurus vachellii</name>
    <name type="common">Darkbarbel catfish</name>
    <name type="synonym">Pelteobagrus vachellii</name>
    <dbReference type="NCBI Taxonomy" id="175792"/>
    <lineage>
        <taxon>Eukaryota</taxon>
        <taxon>Metazoa</taxon>
        <taxon>Chordata</taxon>
        <taxon>Craniata</taxon>
        <taxon>Vertebrata</taxon>
        <taxon>Euteleostomi</taxon>
        <taxon>Actinopterygii</taxon>
        <taxon>Neopterygii</taxon>
        <taxon>Teleostei</taxon>
        <taxon>Ostariophysi</taxon>
        <taxon>Siluriformes</taxon>
        <taxon>Bagridae</taxon>
        <taxon>Tachysurus</taxon>
    </lineage>
</organism>
<protein>
    <submittedName>
        <fullName evidence="2">Uncharacterized protein</fullName>
    </submittedName>
</protein>
<feature type="region of interest" description="Disordered" evidence="1">
    <location>
        <begin position="1"/>
        <end position="66"/>
    </location>
</feature>
<evidence type="ECO:0000256" key="1">
    <source>
        <dbReference type="SAM" id="MobiDB-lite"/>
    </source>
</evidence>
<reference evidence="2" key="1">
    <citation type="submission" date="2023-08" db="EMBL/GenBank/DDBJ databases">
        <title>Pelteobagrus vachellii genome.</title>
        <authorList>
            <person name="Liu H."/>
        </authorList>
    </citation>
    <scope>NUCLEOTIDE SEQUENCE</scope>
    <source>
        <strain evidence="2">PRFRI_2022a</strain>
        <tissue evidence="2">Muscle</tissue>
    </source>
</reference>
<dbReference type="Proteomes" id="UP001187315">
    <property type="component" value="Unassembled WGS sequence"/>
</dbReference>
<feature type="compositionally biased region" description="Polar residues" evidence="1">
    <location>
        <begin position="27"/>
        <end position="43"/>
    </location>
</feature>
<dbReference type="EMBL" id="JAVHJS010000003">
    <property type="protein sequence ID" value="KAK2864718.1"/>
    <property type="molecule type" value="Genomic_DNA"/>
</dbReference>
<evidence type="ECO:0000313" key="3">
    <source>
        <dbReference type="Proteomes" id="UP001187315"/>
    </source>
</evidence>
<name>A0AA88T6B1_TACVA</name>
<gene>
    <name evidence="2" type="ORF">Q7C36_003872</name>
</gene>
<sequence>MEGRAIIAADVETESRARQPPAALPNLPTSPASPLIDTSQRGPSQGHLGSLLVPKAGDREKEKEIQPKPSSIIAIYRACQATSWQPLL</sequence>
<evidence type="ECO:0000313" key="2">
    <source>
        <dbReference type="EMBL" id="KAK2864718.1"/>
    </source>
</evidence>
<accession>A0AA88T6B1</accession>
<comment type="caution">
    <text evidence="2">The sequence shown here is derived from an EMBL/GenBank/DDBJ whole genome shotgun (WGS) entry which is preliminary data.</text>
</comment>
<dbReference type="AlphaFoldDB" id="A0AA88T6B1"/>
<proteinExistence type="predicted"/>
<keyword evidence="3" id="KW-1185">Reference proteome</keyword>